<dbReference type="Gene3D" id="1.10.490.50">
    <property type="entry name" value="Antibiotic binding domain of TipA-like multidrug resistance regulators"/>
    <property type="match status" value="1"/>
</dbReference>
<keyword evidence="3" id="KW-0010">Activator</keyword>
<dbReference type="OrthoDB" id="9809391at2"/>
<keyword evidence="1" id="KW-0805">Transcription regulation</keyword>
<evidence type="ECO:0000313" key="6">
    <source>
        <dbReference type="EMBL" id="AGF73394.1"/>
    </source>
</evidence>
<protein>
    <submittedName>
        <fullName evidence="6">Transcriptional regulator</fullName>
    </submittedName>
</protein>
<dbReference type="AlphaFoldDB" id="M1N0A5"/>
<dbReference type="PANTHER" id="PTHR30204:SF90">
    <property type="entry name" value="HTH-TYPE TRANSCRIPTIONAL ACTIVATOR MTA"/>
    <property type="match status" value="1"/>
</dbReference>
<dbReference type="SUPFAM" id="SSF89082">
    <property type="entry name" value="Antibiotic binding domain of TipA-like multidrug resistance regulators"/>
    <property type="match status" value="1"/>
</dbReference>
<evidence type="ECO:0000256" key="4">
    <source>
        <dbReference type="ARBA" id="ARBA00023163"/>
    </source>
</evidence>
<evidence type="ECO:0000313" key="7">
    <source>
        <dbReference type="Proteomes" id="UP000011723"/>
    </source>
</evidence>
<dbReference type="SUPFAM" id="SSF46955">
    <property type="entry name" value="Putative DNA-binding domain"/>
    <property type="match status" value="1"/>
</dbReference>
<dbReference type="PANTHER" id="PTHR30204">
    <property type="entry name" value="REDOX-CYCLING DRUG-SENSING TRANSCRIPTIONAL ACTIVATOR SOXR"/>
    <property type="match status" value="1"/>
</dbReference>
<proteinExistence type="predicted"/>
<dbReference type="RefSeq" id="WP_015401809.1">
    <property type="nucleotide sequence ID" value="NC_020302.1"/>
</dbReference>
<dbReference type="HOGENOM" id="CLU_060077_0_6_11"/>
<dbReference type="Pfam" id="PF13411">
    <property type="entry name" value="MerR_1"/>
    <property type="match status" value="1"/>
</dbReference>
<dbReference type="PROSITE" id="PS50937">
    <property type="entry name" value="HTH_MERR_2"/>
    <property type="match status" value="1"/>
</dbReference>
<dbReference type="InterPro" id="IPR047057">
    <property type="entry name" value="MerR_fam"/>
</dbReference>
<dbReference type="GO" id="GO:0003677">
    <property type="term" value="F:DNA binding"/>
    <property type="evidence" value="ECO:0007669"/>
    <property type="project" value="UniProtKB-KW"/>
</dbReference>
<dbReference type="InterPro" id="IPR009061">
    <property type="entry name" value="DNA-bd_dom_put_sf"/>
</dbReference>
<dbReference type="PATRIC" id="fig|1121362.3.peg.2434"/>
<gene>
    <name evidence="6" type="ORF">A605_11990</name>
</gene>
<dbReference type="InterPro" id="IPR000551">
    <property type="entry name" value="MerR-type_HTH_dom"/>
</dbReference>
<dbReference type="InterPro" id="IPR036244">
    <property type="entry name" value="TipA-like_antibiotic-bd"/>
</dbReference>
<keyword evidence="7" id="KW-1185">Reference proteome</keyword>
<name>M1N0A5_9CORY</name>
<reference evidence="6 7" key="1">
    <citation type="journal article" date="2012" name="Stand. Genomic Sci.">
        <title>Genome sequence of the halotolerant bacterium Corynebacterium halotolerans type strain YIM 70093(T) (= DSM 44683(T)).</title>
        <authorList>
            <person name="Ruckert C."/>
            <person name="Albersmeier A."/>
            <person name="Al-Dilaimi A."/>
            <person name="Niehaus K."/>
            <person name="Szczepanowski R."/>
            <person name="Kalinowski J."/>
        </authorList>
    </citation>
    <scope>NUCLEOTIDE SEQUENCE [LARGE SCALE GENOMIC DNA]</scope>
    <source>
        <strain evidence="6">YIM 70093</strain>
    </source>
</reference>
<dbReference type="eggNOG" id="COG0789">
    <property type="taxonomic scope" value="Bacteria"/>
</dbReference>
<evidence type="ECO:0000259" key="5">
    <source>
        <dbReference type="PROSITE" id="PS50937"/>
    </source>
</evidence>
<dbReference type="Gene3D" id="1.10.1660.10">
    <property type="match status" value="1"/>
</dbReference>
<accession>M1N0A5</accession>
<evidence type="ECO:0000256" key="3">
    <source>
        <dbReference type="ARBA" id="ARBA00023159"/>
    </source>
</evidence>
<evidence type="ECO:0000256" key="2">
    <source>
        <dbReference type="ARBA" id="ARBA00023125"/>
    </source>
</evidence>
<sequence length="257" mass="29495">MTDHTIGEAADILHVTTRTLRHWDAIGLLVPSWRTWADHRLYTDDDLDTALQILVYREAGVPLKEIGALLAEPATAEERLRRQRDILVERIGHLHRMVRAVDEILQEDEMNDEKMTTEEKIELFGGDWKPEYQDEAEQRWGGTPEWEQSQARQAKMTKEDWIRVKEEQDAFVDALADAATRDVEPGSDEASALVARHLASIDQWYEVSRSRQVLLARMYVADERFNAAYRGHAAYLLSLVEAEAEKEGVDLADVQWG</sequence>
<keyword evidence="2" id="KW-0238">DNA-binding</keyword>
<dbReference type="CDD" id="cd01106">
    <property type="entry name" value="HTH_TipAL-Mta"/>
    <property type="match status" value="1"/>
</dbReference>
<dbReference type="KEGG" id="chn:A605_11990"/>
<keyword evidence="4" id="KW-0804">Transcription</keyword>
<dbReference type="STRING" id="1121362.A605_11990"/>
<dbReference type="Proteomes" id="UP000011723">
    <property type="component" value="Chromosome"/>
</dbReference>
<dbReference type="SMART" id="SM00422">
    <property type="entry name" value="HTH_MERR"/>
    <property type="match status" value="1"/>
</dbReference>
<dbReference type="Pfam" id="PF07739">
    <property type="entry name" value="TipAS"/>
    <property type="match status" value="1"/>
</dbReference>
<evidence type="ECO:0000256" key="1">
    <source>
        <dbReference type="ARBA" id="ARBA00023015"/>
    </source>
</evidence>
<dbReference type="EMBL" id="CP003697">
    <property type="protein sequence ID" value="AGF73394.1"/>
    <property type="molecule type" value="Genomic_DNA"/>
</dbReference>
<dbReference type="InterPro" id="IPR012925">
    <property type="entry name" value="TipAS_dom"/>
</dbReference>
<dbReference type="GO" id="GO:0003700">
    <property type="term" value="F:DNA-binding transcription factor activity"/>
    <property type="evidence" value="ECO:0007669"/>
    <property type="project" value="InterPro"/>
</dbReference>
<feature type="domain" description="HTH merR-type" evidence="5">
    <location>
        <begin position="1"/>
        <end position="72"/>
    </location>
</feature>
<organism evidence="6 7">
    <name type="scientific">Corynebacterium halotolerans YIM 70093 = DSM 44683</name>
    <dbReference type="NCBI Taxonomy" id="1121362"/>
    <lineage>
        <taxon>Bacteria</taxon>
        <taxon>Bacillati</taxon>
        <taxon>Actinomycetota</taxon>
        <taxon>Actinomycetes</taxon>
        <taxon>Mycobacteriales</taxon>
        <taxon>Corynebacteriaceae</taxon>
        <taxon>Corynebacterium</taxon>
    </lineage>
</organism>